<evidence type="ECO:0000313" key="2">
    <source>
        <dbReference type="EMBL" id="MBK1884416.1"/>
    </source>
</evidence>
<sequence>METDISDFFPELQTYSSELYHVMIAVASLILLAGLIIRINASGGDPILMVRAVLTVGIAGILISALPDWINQLQVIAYDLIDGMGADPSKSYQRFAKLMVKTSPNSGGDPGIWDILWGEGGGLGDAMVYAALFLTSKLAQAIMFLFFIVQQTLVLFQTALAPAFVAMFMIRSLSGTATQFFLRLVAVCLWPIGWAIASLMTNALIEMSTHDDGQIVDYYQGNGFILILSLWILLSTLAAPLVIWKLLSGASSAGDALFGGVASGLSQGAAFAASGGMTTVMMGGSSLATAAGATAGGIGGAVSGALGAGGGVIIPTAIGLGSAMVAGNSADSGPVDYNRRAAELSNGKS</sequence>
<feature type="transmembrane region" description="Helical" evidence="1">
    <location>
        <begin position="180"/>
        <end position="204"/>
    </location>
</feature>
<name>A0A934SBE3_9BACT</name>
<dbReference type="AlphaFoldDB" id="A0A934SBE3"/>
<protein>
    <submittedName>
        <fullName evidence="2">Uncharacterized protein</fullName>
    </submittedName>
</protein>
<evidence type="ECO:0000313" key="3">
    <source>
        <dbReference type="Proteomes" id="UP000603141"/>
    </source>
</evidence>
<dbReference type="EMBL" id="JAENIJ010000047">
    <property type="protein sequence ID" value="MBK1884416.1"/>
    <property type="molecule type" value="Genomic_DNA"/>
</dbReference>
<keyword evidence="3" id="KW-1185">Reference proteome</keyword>
<feature type="transmembrane region" description="Helical" evidence="1">
    <location>
        <begin position="20"/>
        <end position="41"/>
    </location>
</feature>
<reference evidence="2" key="1">
    <citation type="submission" date="2021-01" db="EMBL/GenBank/DDBJ databases">
        <title>Modified the classification status of verrucomicrobia.</title>
        <authorList>
            <person name="Feng X."/>
        </authorList>
    </citation>
    <scope>NUCLEOTIDE SEQUENCE</scope>
    <source>
        <strain evidence="2">KCTC 22041</strain>
    </source>
</reference>
<proteinExistence type="predicted"/>
<keyword evidence="1" id="KW-0472">Membrane</keyword>
<feature type="transmembrane region" description="Helical" evidence="1">
    <location>
        <begin position="142"/>
        <end position="168"/>
    </location>
</feature>
<organism evidence="2 3">
    <name type="scientific">Luteolibacter pohnpeiensis</name>
    <dbReference type="NCBI Taxonomy" id="454153"/>
    <lineage>
        <taxon>Bacteria</taxon>
        <taxon>Pseudomonadati</taxon>
        <taxon>Verrucomicrobiota</taxon>
        <taxon>Verrucomicrobiia</taxon>
        <taxon>Verrucomicrobiales</taxon>
        <taxon>Verrucomicrobiaceae</taxon>
        <taxon>Luteolibacter</taxon>
    </lineage>
</organism>
<accession>A0A934SBE3</accession>
<dbReference type="RefSeq" id="WP_200273581.1">
    <property type="nucleotide sequence ID" value="NZ_JAENIJ010000047.1"/>
</dbReference>
<keyword evidence="1" id="KW-1133">Transmembrane helix</keyword>
<dbReference type="Proteomes" id="UP000603141">
    <property type="component" value="Unassembled WGS sequence"/>
</dbReference>
<comment type="caution">
    <text evidence="2">The sequence shown here is derived from an EMBL/GenBank/DDBJ whole genome shotgun (WGS) entry which is preliminary data.</text>
</comment>
<evidence type="ECO:0000256" key="1">
    <source>
        <dbReference type="SAM" id="Phobius"/>
    </source>
</evidence>
<keyword evidence="1" id="KW-0812">Transmembrane</keyword>
<feature type="transmembrane region" description="Helical" evidence="1">
    <location>
        <begin position="224"/>
        <end position="244"/>
    </location>
</feature>
<feature type="transmembrane region" description="Helical" evidence="1">
    <location>
        <begin position="48"/>
        <end position="66"/>
    </location>
</feature>
<gene>
    <name evidence="2" type="ORF">JIN85_18510</name>
</gene>